<keyword evidence="4" id="KW-1185">Reference proteome</keyword>
<evidence type="ECO:0000313" key="4">
    <source>
        <dbReference type="Proteomes" id="UP001524944"/>
    </source>
</evidence>
<dbReference type="EMBL" id="JANPWE010000010">
    <property type="protein sequence ID" value="MCR6546690.1"/>
    <property type="molecule type" value="Genomic_DNA"/>
</dbReference>
<gene>
    <name evidence="3" type="ORF">NVS47_14400</name>
</gene>
<proteinExistence type="predicted"/>
<organism evidence="3 4">
    <name type="scientific">Dehalobacterium formicoaceticum</name>
    <dbReference type="NCBI Taxonomy" id="51515"/>
    <lineage>
        <taxon>Bacteria</taxon>
        <taxon>Bacillati</taxon>
        <taxon>Bacillota</taxon>
        <taxon>Clostridia</taxon>
        <taxon>Eubacteriales</taxon>
        <taxon>Peptococcaceae</taxon>
        <taxon>Dehalobacterium</taxon>
    </lineage>
</organism>
<feature type="transmembrane region" description="Helical" evidence="1">
    <location>
        <begin position="92"/>
        <end position="116"/>
    </location>
</feature>
<evidence type="ECO:0000256" key="1">
    <source>
        <dbReference type="SAM" id="Phobius"/>
    </source>
</evidence>
<dbReference type="Proteomes" id="UP001524944">
    <property type="component" value="Unassembled WGS sequence"/>
</dbReference>
<feature type="transmembrane region" description="Helical" evidence="1">
    <location>
        <begin position="172"/>
        <end position="191"/>
    </location>
</feature>
<protein>
    <submittedName>
        <fullName evidence="3">CPBP family intramembrane metalloprotease</fullName>
    </submittedName>
</protein>
<feature type="transmembrane region" description="Helical" evidence="1">
    <location>
        <begin position="136"/>
        <end position="160"/>
    </location>
</feature>
<keyword evidence="3" id="KW-0645">Protease</keyword>
<keyword evidence="1" id="KW-0812">Transmembrane</keyword>
<dbReference type="InterPro" id="IPR003675">
    <property type="entry name" value="Rce1/LyrA-like_dom"/>
</dbReference>
<feature type="transmembrane region" description="Helical" evidence="1">
    <location>
        <begin position="211"/>
        <end position="230"/>
    </location>
</feature>
<dbReference type="RefSeq" id="WP_157677519.1">
    <property type="nucleotide sequence ID" value="NZ_CP022121.1"/>
</dbReference>
<feature type="domain" description="CAAX prenyl protease 2/Lysostaphin resistance protein A-like" evidence="2">
    <location>
        <begin position="135"/>
        <end position="222"/>
    </location>
</feature>
<dbReference type="PANTHER" id="PTHR39430:SF1">
    <property type="entry name" value="PROTEASE"/>
    <property type="match status" value="1"/>
</dbReference>
<evidence type="ECO:0000259" key="2">
    <source>
        <dbReference type="Pfam" id="PF02517"/>
    </source>
</evidence>
<accession>A0ABT1Y728</accession>
<comment type="caution">
    <text evidence="3">The sequence shown here is derived from an EMBL/GenBank/DDBJ whole genome shotgun (WGS) entry which is preliminary data.</text>
</comment>
<sequence length="231" mass="26006">MNEQITQPRWQPWEGVLGIIGIFLAMTVLGIVLEAFVELDDIKPLLLAFTSSLVQTLFMISLPACIAVLKYRHSFRDLGFVKGGFWQAVPQGLKWGGGLFVTVMILGIFSSIFFPGEPDLQDFAKILLMVDSQGEFILAFIMGVILAPMGEEVYFRGFLYPALRQRFGVKKGILFTALFFSFLHFDVYRFIPIAVGGLGLTYLYEKTGNLWTNIIAHGVWNGVMILLIFLY</sequence>
<feature type="transmembrane region" description="Helical" evidence="1">
    <location>
        <begin position="12"/>
        <end position="33"/>
    </location>
</feature>
<evidence type="ECO:0000313" key="3">
    <source>
        <dbReference type="EMBL" id="MCR6546690.1"/>
    </source>
</evidence>
<reference evidence="3 4" key="1">
    <citation type="submission" date="2022-08" db="EMBL/GenBank/DDBJ databases">
        <title>Proteogenomics of the novel Dehalobacterium formicoaceticum strain EZ94 highlights a key role of methyltransferases during anaerobic dichloromethane degradation.</title>
        <authorList>
            <person name="Wasmund K."/>
        </authorList>
    </citation>
    <scope>NUCLEOTIDE SEQUENCE [LARGE SCALE GENOMIC DNA]</scope>
    <source>
        <strain evidence="3 4">EZ94</strain>
    </source>
</reference>
<keyword evidence="1" id="KW-1133">Transmembrane helix</keyword>
<keyword evidence="1" id="KW-0472">Membrane</keyword>
<dbReference type="GO" id="GO:0008237">
    <property type="term" value="F:metallopeptidase activity"/>
    <property type="evidence" value="ECO:0007669"/>
    <property type="project" value="UniProtKB-KW"/>
</dbReference>
<dbReference type="Pfam" id="PF02517">
    <property type="entry name" value="Rce1-like"/>
    <property type="match status" value="1"/>
</dbReference>
<name>A0ABT1Y728_9FIRM</name>
<keyword evidence="3" id="KW-0482">Metalloprotease</keyword>
<dbReference type="PANTHER" id="PTHR39430">
    <property type="entry name" value="MEMBRANE-ASSOCIATED PROTEASE-RELATED"/>
    <property type="match status" value="1"/>
</dbReference>
<keyword evidence="3" id="KW-0378">Hydrolase</keyword>
<feature type="transmembrane region" description="Helical" evidence="1">
    <location>
        <begin position="45"/>
        <end position="71"/>
    </location>
</feature>